<feature type="transmembrane region" description="Helical" evidence="1">
    <location>
        <begin position="236"/>
        <end position="254"/>
    </location>
</feature>
<feature type="transmembrane region" description="Helical" evidence="1">
    <location>
        <begin position="120"/>
        <end position="138"/>
    </location>
</feature>
<dbReference type="GO" id="GO:0016020">
    <property type="term" value="C:membrane"/>
    <property type="evidence" value="ECO:0007669"/>
    <property type="project" value="InterPro"/>
</dbReference>
<protein>
    <submittedName>
        <fullName evidence="2">AbrB family transcriptional regulator</fullName>
    </submittedName>
</protein>
<feature type="transmembrane region" description="Helical" evidence="1">
    <location>
        <begin position="12"/>
        <end position="28"/>
    </location>
</feature>
<organism evidence="2 3">
    <name type="scientific">Bradyrhizobium rifense</name>
    <dbReference type="NCBI Taxonomy" id="515499"/>
    <lineage>
        <taxon>Bacteria</taxon>
        <taxon>Pseudomonadati</taxon>
        <taxon>Pseudomonadota</taxon>
        <taxon>Alphaproteobacteria</taxon>
        <taxon>Hyphomicrobiales</taxon>
        <taxon>Nitrobacteraceae</taxon>
        <taxon>Bradyrhizobium</taxon>
    </lineage>
</organism>
<feature type="transmembrane region" description="Helical" evidence="1">
    <location>
        <begin position="150"/>
        <end position="168"/>
    </location>
</feature>
<dbReference type="PIRSF" id="PIRSF038991">
    <property type="entry name" value="Protein_AbrB"/>
    <property type="match status" value="1"/>
</dbReference>
<evidence type="ECO:0000256" key="1">
    <source>
        <dbReference type="SAM" id="Phobius"/>
    </source>
</evidence>
<dbReference type="EMBL" id="VSSS01000013">
    <property type="protein sequence ID" value="TYL98014.1"/>
    <property type="molecule type" value="Genomic_DNA"/>
</dbReference>
<feature type="transmembrane region" description="Helical" evidence="1">
    <location>
        <begin position="87"/>
        <end position="108"/>
    </location>
</feature>
<dbReference type="GO" id="GO:0010468">
    <property type="term" value="P:regulation of gene expression"/>
    <property type="evidence" value="ECO:0007669"/>
    <property type="project" value="InterPro"/>
</dbReference>
<keyword evidence="1" id="KW-0472">Membrane</keyword>
<evidence type="ECO:0000313" key="2">
    <source>
        <dbReference type="EMBL" id="TYL98014.1"/>
    </source>
</evidence>
<feature type="transmembrane region" description="Helical" evidence="1">
    <location>
        <begin position="61"/>
        <end position="80"/>
    </location>
</feature>
<feature type="transmembrane region" description="Helical" evidence="1">
    <location>
        <begin position="35"/>
        <end position="55"/>
    </location>
</feature>
<dbReference type="AlphaFoldDB" id="A0A5D3KLG1"/>
<dbReference type="PANTHER" id="PTHR38457">
    <property type="entry name" value="REGULATOR ABRB-RELATED"/>
    <property type="match status" value="1"/>
</dbReference>
<dbReference type="RefSeq" id="WP_148771268.1">
    <property type="nucleotide sequence ID" value="NZ_VSSS01000013.1"/>
</dbReference>
<dbReference type="InterPro" id="IPR007820">
    <property type="entry name" value="AbrB_fam"/>
</dbReference>
<feature type="transmembrane region" description="Helical" evidence="1">
    <location>
        <begin position="266"/>
        <end position="288"/>
    </location>
</feature>
<dbReference type="PANTHER" id="PTHR38457:SF1">
    <property type="entry name" value="REGULATOR ABRB-RELATED"/>
    <property type="match status" value="1"/>
</dbReference>
<comment type="caution">
    <text evidence="2">The sequence shown here is derived from an EMBL/GenBank/DDBJ whole genome shotgun (WGS) entry which is preliminary data.</text>
</comment>
<dbReference type="NCBIfam" id="TIGR03082">
    <property type="entry name" value="Gneg_AbrB_dup"/>
    <property type="match status" value="2"/>
</dbReference>
<name>A0A5D3KLG1_9BRAD</name>
<feature type="transmembrane region" description="Helical" evidence="1">
    <location>
        <begin position="180"/>
        <end position="204"/>
    </location>
</feature>
<gene>
    <name evidence="2" type="ORF">FXB40_05895</name>
</gene>
<keyword evidence="3" id="KW-1185">Reference proteome</keyword>
<feature type="transmembrane region" description="Helical" evidence="1">
    <location>
        <begin position="211"/>
        <end position="230"/>
    </location>
</feature>
<keyword evidence="1" id="KW-0812">Transmembrane</keyword>
<reference evidence="2 3" key="1">
    <citation type="submission" date="2019-08" db="EMBL/GenBank/DDBJ databases">
        <title>Bradyrhizobium hipponensis sp. nov., a rhizobium isolated from a Lupinus angustifolius root nodule in Tunisia.</title>
        <authorList>
            <person name="Off K."/>
            <person name="Rejili M."/>
            <person name="Mars M."/>
            <person name="Brachmann A."/>
            <person name="Marin M."/>
        </authorList>
    </citation>
    <scope>NUCLEOTIDE SEQUENCE [LARGE SCALE GENOMIC DNA]</scope>
    <source>
        <strain evidence="2 3">CTAW71</strain>
    </source>
</reference>
<sequence>MSLSTLPVVARWGVLIALSVLFAVLLTWARLPAALLLGAMLAGILVENGGAGILVPQLPFGFAQAVVGCMIARVLTSTILHSFLHQWPLFLGISLLVIVASCALGWIISKLRILPETTAIWGLLPGAAPAMMVMADAYGADARLVAFMQYVRVVMVAIVASMIARLWVHAPAVAIAAPEVWFAPIHALPLIETLVLVVAAVVLGPVSRIPAGTFLIPMLVGAVLQINGLVEIELPSWLLTVSYLVLGWTIGLRFTREILLYAIRALPKMMVSILMLIAFCGGFAFALVEVFDIDPLTAYLATSPGGADSVAIIAASTNVDVGFVMAQQIARFMLVLIVGPALSRFVADQIARNVPNISDKTPT</sequence>
<dbReference type="InterPro" id="IPR017516">
    <property type="entry name" value="AbrB_dup"/>
</dbReference>
<proteinExistence type="predicted"/>
<evidence type="ECO:0000313" key="3">
    <source>
        <dbReference type="Proteomes" id="UP000324758"/>
    </source>
</evidence>
<accession>A0A5D3KLG1</accession>
<dbReference type="Proteomes" id="UP000324758">
    <property type="component" value="Unassembled WGS sequence"/>
</dbReference>
<dbReference type="Pfam" id="PF05145">
    <property type="entry name" value="AbrB"/>
    <property type="match status" value="1"/>
</dbReference>
<feature type="transmembrane region" description="Helical" evidence="1">
    <location>
        <begin position="329"/>
        <end position="347"/>
    </location>
</feature>
<dbReference type="OrthoDB" id="9809910at2"/>
<keyword evidence="1" id="KW-1133">Transmembrane helix</keyword>